<dbReference type="EMBL" id="CH940649">
    <property type="protein sequence ID" value="KRF81688.1"/>
    <property type="molecule type" value="Genomic_DNA"/>
</dbReference>
<dbReference type="GO" id="GO:0005975">
    <property type="term" value="P:carbohydrate metabolic process"/>
    <property type="evidence" value="ECO:0007669"/>
    <property type="project" value="InterPro"/>
</dbReference>
<dbReference type="Proteomes" id="UP000008792">
    <property type="component" value="Unassembled WGS sequence"/>
</dbReference>
<protein>
    <submittedName>
        <fullName evidence="4">Uncharacterized protein, isoform A</fullName>
    </submittedName>
    <submittedName>
        <fullName evidence="5">Uncharacterized protein, isoform B</fullName>
    </submittedName>
</protein>
<dbReference type="CDD" id="cd00551">
    <property type="entry name" value="AmyAc_family"/>
    <property type="match status" value="1"/>
</dbReference>
<dbReference type="SUPFAM" id="SSF51445">
    <property type="entry name" value="(Trans)glycosidases"/>
    <property type="match status" value="1"/>
</dbReference>
<keyword evidence="2" id="KW-1133">Transmembrane helix</keyword>
<dbReference type="PANTHER" id="PTHR10357">
    <property type="entry name" value="ALPHA-AMYLASE FAMILY MEMBER"/>
    <property type="match status" value="1"/>
</dbReference>
<evidence type="ECO:0000256" key="2">
    <source>
        <dbReference type="SAM" id="Phobius"/>
    </source>
</evidence>
<reference evidence="4 6" key="1">
    <citation type="journal article" date="2007" name="Nature">
        <title>Evolution of genes and genomes on the Drosophila phylogeny.</title>
        <authorList>
            <consortium name="Drosophila 12 Genomes Consortium"/>
            <person name="Clark A.G."/>
            <person name="Eisen M.B."/>
            <person name="Smith D.R."/>
            <person name="Bergman C.M."/>
            <person name="Oliver B."/>
            <person name="Markow T.A."/>
            <person name="Kaufman T.C."/>
            <person name="Kellis M."/>
            <person name="Gelbart W."/>
            <person name="Iyer V.N."/>
            <person name="Pollard D.A."/>
            <person name="Sackton T.B."/>
            <person name="Larracuente A.M."/>
            <person name="Singh N.D."/>
            <person name="Abad J.P."/>
            <person name="Abt D.N."/>
            <person name="Adryan B."/>
            <person name="Aguade M."/>
            <person name="Akashi H."/>
            <person name="Anderson W.W."/>
            <person name="Aquadro C.F."/>
            <person name="Ardell D.H."/>
            <person name="Arguello R."/>
            <person name="Artieri C.G."/>
            <person name="Barbash D.A."/>
            <person name="Barker D."/>
            <person name="Barsanti P."/>
            <person name="Batterham P."/>
            <person name="Batzoglou S."/>
            <person name="Begun D."/>
            <person name="Bhutkar A."/>
            <person name="Blanco E."/>
            <person name="Bosak S.A."/>
            <person name="Bradley R.K."/>
            <person name="Brand A.D."/>
            <person name="Brent M.R."/>
            <person name="Brooks A.N."/>
            <person name="Brown R.H."/>
            <person name="Butlin R.K."/>
            <person name="Caggese C."/>
            <person name="Calvi B.R."/>
            <person name="Bernardo de Carvalho A."/>
            <person name="Caspi A."/>
            <person name="Castrezana S."/>
            <person name="Celniker S.E."/>
            <person name="Chang J.L."/>
            <person name="Chapple C."/>
            <person name="Chatterji S."/>
            <person name="Chinwalla A."/>
            <person name="Civetta A."/>
            <person name="Clifton S.W."/>
            <person name="Comeron J.M."/>
            <person name="Costello J.C."/>
            <person name="Coyne J.A."/>
            <person name="Daub J."/>
            <person name="David R.G."/>
            <person name="Delcher A.L."/>
            <person name="Delehaunty K."/>
            <person name="Do C.B."/>
            <person name="Ebling H."/>
            <person name="Edwards K."/>
            <person name="Eickbush T."/>
            <person name="Evans J.D."/>
            <person name="Filipski A."/>
            <person name="Findeiss S."/>
            <person name="Freyhult E."/>
            <person name="Fulton L."/>
            <person name="Fulton R."/>
            <person name="Garcia A.C."/>
            <person name="Gardiner A."/>
            <person name="Garfield D.A."/>
            <person name="Garvin B.E."/>
            <person name="Gibson G."/>
            <person name="Gilbert D."/>
            <person name="Gnerre S."/>
            <person name="Godfrey J."/>
            <person name="Good R."/>
            <person name="Gotea V."/>
            <person name="Gravely B."/>
            <person name="Greenberg A.J."/>
            <person name="Griffiths-Jones S."/>
            <person name="Gross S."/>
            <person name="Guigo R."/>
            <person name="Gustafson E.A."/>
            <person name="Haerty W."/>
            <person name="Hahn M.W."/>
            <person name="Halligan D.L."/>
            <person name="Halpern A.L."/>
            <person name="Halter G.M."/>
            <person name="Han M.V."/>
            <person name="Heger A."/>
            <person name="Hillier L."/>
            <person name="Hinrichs A.S."/>
            <person name="Holmes I."/>
            <person name="Hoskins R.A."/>
            <person name="Hubisz M.J."/>
            <person name="Hultmark D."/>
            <person name="Huntley M.A."/>
            <person name="Jaffe D.B."/>
            <person name="Jagadeeshan S."/>
            <person name="Jeck W.R."/>
            <person name="Johnson J."/>
            <person name="Jones C.D."/>
            <person name="Jordan W.C."/>
            <person name="Karpen G.H."/>
            <person name="Kataoka E."/>
            <person name="Keightley P.D."/>
            <person name="Kheradpour P."/>
            <person name="Kirkness E.F."/>
            <person name="Koerich L.B."/>
            <person name="Kristiansen K."/>
            <person name="Kudrna D."/>
            <person name="Kulathinal R.J."/>
            <person name="Kumar S."/>
            <person name="Kwok R."/>
            <person name="Lander E."/>
            <person name="Langley C.H."/>
            <person name="Lapoint R."/>
            <person name="Lazzaro B.P."/>
            <person name="Lee S.J."/>
            <person name="Levesque L."/>
            <person name="Li R."/>
            <person name="Lin C.F."/>
            <person name="Lin M.F."/>
            <person name="Lindblad-Toh K."/>
            <person name="Llopart A."/>
            <person name="Long M."/>
            <person name="Low L."/>
            <person name="Lozovsky E."/>
            <person name="Lu J."/>
            <person name="Luo M."/>
            <person name="Machado C.A."/>
            <person name="Makalowski W."/>
            <person name="Marzo M."/>
            <person name="Matsuda M."/>
            <person name="Matzkin L."/>
            <person name="McAllister B."/>
            <person name="McBride C.S."/>
            <person name="McKernan B."/>
            <person name="McKernan K."/>
            <person name="Mendez-Lago M."/>
            <person name="Minx P."/>
            <person name="Mollenhauer M.U."/>
            <person name="Montooth K."/>
            <person name="Mount S.M."/>
            <person name="Mu X."/>
            <person name="Myers E."/>
            <person name="Negre B."/>
            <person name="Newfeld S."/>
            <person name="Nielsen R."/>
            <person name="Noor M.A."/>
            <person name="O'Grady P."/>
            <person name="Pachter L."/>
            <person name="Papaceit M."/>
            <person name="Parisi M.J."/>
            <person name="Parisi M."/>
            <person name="Parts L."/>
            <person name="Pedersen J.S."/>
            <person name="Pesole G."/>
            <person name="Phillippy A.M."/>
            <person name="Ponting C.P."/>
            <person name="Pop M."/>
            <person name="Porcelli D."/>
            <person name="Powell J.R."/>
            <person name="Prohaska S."/>
            <person name="Pruitt K."/>
            <person name="Puig M."/>
            <person name="Quesneville H."/>
            <person name="Ram K.R."/>
            <person name="Rand D."/>
            <person name="Rasmussen M.D."/>
            <person name="Reed L.K."/>
            <person name="Reenan R."/>
            <person name="Reily A."/>
            <person name="Remington K.A."/>
            <person name="Rieger T.T."/>
            <person name="Ritchie M.G."/>
            <person name="Robin C."/>
            <person name="Rogers Y.H."/>
            <person name="Rohde C."/>
            <person name="Rozas J."/>
            <person name="Rubenfield M.J."/>
            <person name="Ruiz A."/>
            <person name="Russo S."/>
            <person name="Salzberg S.L."/>
            <person name="Sanchez-Gracia A."/>
            <person name="Saranga D.J."/>
            <person name="Sato H."/>
            <person name="Schaeffer S.W."/>
            <person name="Schatz M.C."/>
            <person name="Schlenke T."/>
            <person name="Schwartz R."/>
            <person name="Segarra C."/>
            <person name="Singh R.S."/>
            <person name="Sirot L."/>
            <person name="Sirota M."/>
            <person name="Sisneros N.B."/>
            <person name="Smith C.D."/>
            <person name="Smith T.F."/>
            <person name="Spieth J."/>
            <person name="Stage D.E."/>
            <person name="Stark A."/>
            <person name="Stephan W."/>
            <person name="Strausberg R.L."/>
            <person name="Strempel S."/>
            <person name="Sturgill D."/>
            <person name="Sutton G."/>
            <person name="Sutton G.G."/>
            <person name="Tao W."/>
            <person name="Teichmann S."/>
            <person name="Tobari Y.N."/>
            <person name="Tomimura Y."/>
            <person name="Tsolas J.M."/>
            <person name="Valente V.L."/>
            <person name="Venter E."/>
            <person name="Venter J.C."/>
            <person name="Vicario S."/>
            <person name="Vieira F.G."/>
            <person name="Vilella A.J."/>
            <person name="Villasante A."/>
            <person name="Walenz B."/>
            <person name="Wang J."/>
            <person name="Wasserman M."/>
            <person name="Watts T."/>
            <person name="Wilson D."/>
            <person name="Wilson R.K."/>
            <person name="Wing R.A."/>
            <person name="Wolfner M.F."/>
            <person name="Wong A."/>
            <person name="Wong G.K."/>
            <person name="Wu C.I."/>
            <person name="Wu G."/>
            <person name="Yamamoto D."/>
            <person name="Yang H.P."/>
            <person name="Yang S.P."/>
            <person name="Yorke J.A."/>
            <person name="Yoshida K."/>
            <person name="Zdobnov E."/>
            <person name="Zhang P."/>
            <person name="Zhang Y."/>
            <person name="Zimin A.V."/>
            <person name="Baldwin J."/>
            <person name="Abdouelleil A."/>
            <person name="Abdulkadir J."/>
            <person name="Abebe A."/>
            <person name="Abera B."/>
            <person name="Abreu J."/>
            <person name="Acer S.C."/>
            <person name="Aftuck L."/>
            <person name="Alexander A."/>
            <person name="An P."/>
            <person name="Anderson E."/>
            <person name="Anderson S."/>
            <person name="Arachi H."/>
            <person name="Azer M."/>
            <person name="Bachantsang P."/>
            <person name="Barry A."/>
            <person name="Bayul T."/>
            <person name="Berlin A."/>
            <person name="Bessette D."/>
            <person name="Bloom T."/>
            <person name="Blye J."/>
            <person name="Boguslavskiy L."/>
            <person name="Bonnet C."/>
            <person name="Boukhgalter B."/>
            <person name="Bourzgui I."/>
            <person name="Brown A."/>
            <person name="Cahill P."/>
            <person name="Channer S."/>
            <person name="Cheshatsang Y."/>
            <person name="Chuda L."/>
            <person name="Citroen M."/>
            <person name="Collymore A."/>
            <person name="Cooke P."/>
            <person name="Costello M."/>
            <person name="D'Aco K."/>
            <person name="Daza R."/>
            <person name="De Haan G."/>
            <person name="DeGray S."/>
            <person name="DeMaso C."/>
            <person name="Dhargay N."/>
            <person name="Dooley K."/>
            <person name="Dooley E."/>
            <person name="Doricent M."/>
            <person name="Dorje P."/>
            <person name="Dorjee K."/>
            <person name="Dupes A."/>
            <person name="Elong R."/>
            <person name="Falk J."/>
            <person name="Farina A."/>
            <person name="Faro S."/>
            <person name="Ferguson D."/>
            <person name="Fisher S."/>
            <person name="Foley C.D."/>
            <person name="Franke A."/>
            <person name="Friedrich D."/>
            <person name="Gadbois L."/>
            <person name="Gearin G."/>
            <person name="Gearin C.R."/>
            <person name="Giannoukos G."/>
            <person name="Goode T."/>
            <person name="Graham J."/>
            <person name="Grandbois E."/>
            <person name="Grewal S."/>
            <person name="Gyaltsen K."/>
            <person name="Hafez N."/>
            <person name="Hagos B."/>
            <person name="Hall J."/>
            <person name="Henson C."/>
            <person name="Hollinger A."/>
            <person name="Honan T."/>
            <person name="Huard M.D."/>
            <person name="Hughes L."/>
            <person name="Hurhula B."/>
            <person name="Husby M.E."/>
            <person name="Kamat A."/>
            <person name="Kanga B."/>
            <person name="Kashin S."/>
            <person name="Khazanovich D."/>
            <person name="Kisner P."/>
            <person name="Lance K."/>
            <person name="Lara M."/>
            <person name="Lee W."/>
            <person name="Lennon N."/>
            <person name="Letendre F."/>
            <person name="LeVine R."/>
            <person name="Lipovsky A."/>
            <person name="Liu X."/>
            <person name="Liu J."/>
            <person name="Liu S."/>
            <person name="Lokyitsang T."/>
            <person name="Lokyitsang Y."/>
            <person name="Lubonja R."/>
            <person name="Lui A."/>
            <person name="MacDonald P."/>
            <person name="Magnisalis V."/>
            <person name="Maru K."/>
            <person name="Matthews C."/>
            <person name="McCusker W."/>
            <person name="McDonough S."/>
            <person name="Mehta T."/>
            <person name="Meldrim J."/>
            <person name="Meneus L."/>
            <person name="Mihai O."/>
            <person name="Mihalev A."/>
            <person name="Mihova T."/>
            <person name="Mittelman R."/>
            <person name="Mlenga V."/>
            <person name="Montmayeur A."/>
            <person name="Mulrain L."/>
            <person name="Navidi A."/>
            <person name="Naylor J."/>
            <person name="Negash T."/>
            <person name="Nguyen T."/>
            <person name="Nguyen N."/>
            <person name="Nicol R."/>
            <person name="Norbu C."/>
            <person name="Norbu N."/>
            <person name="Novod N."/>
            <person name="O'Neill B."/>
            <person name="Osman S."/>
            <person name="Markiewicz E."/>
            <person name="Oyono O.L."/>
            <person name="Patti C."/>
            <person name="Phunkhang P."/>
            <person name="Pierre F."/>
            <person name="Priest M."/>
            <person name="Raghuraman S."/>
            <person name="Rege F."/>
            <person name="Reyes R."/>
            <person name="Rise C."/>
            <person name="Rogov P."/>
            <person name="Ross K."/>
            <person name="Ryan E."/>
            <person name="Settipalli S."/>
            <person name="Shea T."/>
            <person name="Sherpa N."/>
            <person name="Shi L."/>
            <person name="Shih D."/>
            <person name="Sparrow T."/>
            <person name="Spaulding J."/>
            <person name="Stalker J."/>
            <person name="Stange-Thomann N."/>
            <person name="Stavropoulos S."/>
            <person name="Stone C."/>
            <person name="Strader C."/>
            <person name="Tesfaye S."/>
            <person name="Thomson T."/>
            <person name="Thoulutsang Y."/>
            <person name="Thoulutsang D."/>
            <person name="Topham K."/>
            <person name="Topping I."/>
            <person name="Tsamla T."/>
            <person name="Vassiliev H."/>
            <person name="Vo A."/>
            <person name="Wangchuk T."/>
            <person name="Wangdi T."/>
            <person name="Weiand M."/>
            <person name="Wilkinson J."/>
            <person name="Wilson A."/>
            <person name="Yadav S."/>
            <person name="Young G."/>
            <person name="Yu Q."/>
            <person name="Zembek L."/>
            <person name="Zhong D."/>
            <person name="Zimmer A."/>
            <person name="Zwirko Z."/>
            <person name="Jaffe D.B."/>
            <person name="Alvarez P."/>
            <person name="Brockman W."/>
            <person name="Butler J."/>
            <person name="Chin C."/>
            <person name="Gnerre S."/>
            <person name="Grabherr M."/>
            <person name="Kleber M."/>
            <person name="Mauceli E."/>
            <person name="MacCallum I."/>
        </authorList>
    </citation>
    <scope>NUCLEOTIDE SEQUENCE [LARGE SCALE GENOMIC DNA]</scope>
    <source>
        <strain evidence="4">TSC#15010-1051.87</strain>
        <strain evidence="6">Tucson 15010-1051.87</strain>
    </source>
</reference>
<dbReference type="Gene3D" id="3.20.20.80">
    <property type="entry name" value="Glycosidases"/>
    <property type="match status" value="1"/>
</dbReference>
<dbReference type="OrthoDB" id="1740265at2759"/>
<evidence type="ECO:0000256" key="1">
    <source>
        <dbReference type="ARBA" id="ARBA00022729"/>
    </source>
</evidence>
<dbReference type="EMBL" id="CH940649">
    <property type="protein sequence ID" value="KRF81687.1"/>
    <property type="molecule type" value="Genomic_DNA"/>
</dbReference>
<name>A0A0Q9WHK9_DROVI</name>
<dbReference type="InterPro" id="IPR006047">
    <property type="entry name" value="GH13_cat_dom"/>
</dbReference>
<feature type="transmembrane region" description="Helical" evidence="2">
    <location>
        <begin position="148"/>
        <end position="167"/>
    </location>
</feature>
<evidence type="ECO:0000313" key="4">
    <source>
        <dbReference type="EMBL" id="KRF81687.1"/>
    </source>
</evidence>
<accession>A0A0Q9WHK9</accession>
<dbReference type="SMR" id="A0A0Q9WHK9"/>
<organism evidence="4 6">
    <name type="scientific">Drosophila virilis</name>
    <name type="common">Fruit fly</name>
    <dbReference type="NCBI Taxonomy" id="7244"/>
    <lineage>
        <taxon>Eukaryota</taxon>
        <taxon>Metazoa</taxon>
        <taxon>Ecdysozoa</taxon>
        <taxon>Arthropoda</taxon>
        <taxon>Hexapoda</taxon>
        <taxon>Insecta</taxon>
        <taxon>Pterygota</taxon>
        <taxon>Neoptera</taxon>
        <taxon>Endopterygota</taxon>
        <taxon>Diptera</taxon>
        <taxon>Brachycera</taxon>
        <taxon>Muscomorpha</taxon>
        <taxon>Ephydroidea</taxon>
        <taxon>Drosophilidae</taxon>
        <taxon>Drosophila</taxon>
    </lineage>
</organism>
<dbReference type="InterPro" id="IPR017853">
    <property type="entry name" value="GH"/>
</dbReference>
<dbReference type="PANTHER" id="PTHR10357:SF225">
    <property type="entry name" value="MALTASE 1-LIKE PROTEIN"/>
    <property type="match status" value="1"/>
</dbReference>
<dbReference type="AlphaFoldDB" id="A0A0Q9WHK9"/>
<dbReference type="Pfam" id="PF00128">
    <property type="entry name" value="Alpha-amylase"/>
    <property type="match status" value="1"/>
</dbReference>
<evidence type="ECO:0000313" key="5">
    <source>
        <dbReference type="EMBL" id="KRF81688.1"/>
    </source>
</evidence>
<sequence>MEISTEPAFLEVELPQTLLESPSVSTFLPDEEASIFPLLSSNGGLEPVLLSHPLSPTIVASDITSSNISNTDCKADTSSSGSSTGIAMDAMETASSSLFNKVNYHHLQNNNVTSQDASSHCLKGTRRKSKETPSFVSWNWPLIRKCTFFVFLSGILAICSIVVAQIVSMPKFCNPKTAWYRGSVFYEIDPASFNDSNNDGIGDISGIIYGIDYLANLGISGVRLNTIFPSGPHYDGDVNVLSINTIRPELGNLSTLHKLANVLHAHNMSLLLDLPLQHVIAGRKDNEVLDVISKSLHHWIDLGVNGFYLKGLESLKNNETLLMCLSSWKGVIGKDKVLIVGESFLKDKSKSELSVLLEHIDLVDFILSIENNSQKMKERIELILNDMPIADDRTWIHWSIGRNYMDTPDSSQPIVSKIFAATIMQLILPGTPNIMHENAVAITKIKIKNNSVQPIELWAERLYNITDQEINIRSLDKLILVQRMISLREQSPSIYKNVVCKFTENKSNTQILAHSNADVLIIVRYYPRKNSFVSITNFGSTKVVLDLTSMFYSGNEMLNVESNEKIYFKQFKVDAFNTIVVKLDK</sequence>
<keyword evidence="2" id="KW-0472">Membrane</keyword>
<reference evidence="4" key="2">
    <citation type="journal article" date="2008" name="Bioinformatics">
        <title>Assembly reconciliation.</title>
        <authorList>
            <person name="Zimin A.V."/>
            <person name="Smith D.R."/>
            <person name="Sutton G."/>
            <person name="Yorke J.A."/>
        </authorList>
    </citation>
    <scope>NUCLEOTIDE SEQUENCE</scope>
    <source>
        <strain evidence="4">TSC#15010-1051.87</strain>
    </source>
</reference>
<evidence type="ECO:0000259" key="3">
    <source>
        <dbReference type="SMART" id="SM00642"/>
    </source>
</evidence>
<feature type="domain" description="Glycosyl hydrolase family 13 catalytic" evidence="3">
    <location>
        <begin position="187"/>
        <end position="488"/>
    </location>
</feature>
<dbReference type="InParanoid" id="A0A0Q9WHK9"/>
<evidence type="ECO:0000313" key="6">
    <source>
        <dbReference type="Proteomes" id="UP000008792"/>
    </source>
</evidence>
<dbReference type="STRING" id="7244.A0A0Q9WHK9"/>
<keyword evidence="2" id="KW-0812">Transmembrane</keyword>
<reference evidence="4" key="3">
    <citation type="submission" date="2015-11" db="EMBL/GenBank/DDBJ databases">
        <authorList>
            <consortium name="FlyBase"/>
        </authorList>
    </citation>
    <scope>NUCLEOTIDE SEQUENCE</scope>
    <source>
        <strain evidence="4">TSC#15010-1051.87</strain>
    </source>
</reference>
<dbReference type="SMART" id="SM00642">
    <property type="entry name" value="Aamy"/>
    <property type="match status" value="1"/>
</dbReference>
<keyword evidence="1" id="KW-0732">Signal</keyword>
<proteinExistence type="predicted"/>
<gene>
    <name evidence="4" type="primary">Dvir\GJ25980</name>
    <name evidence="4" type="ORF">Dvir_GJ25980</name>
</gene>
<keyword evidence="6" id="KW-1185">Reference proteome</keyword>